<organism evidence="2 3">
    <name type="scientific">Setaria viridis</name>
    <name type="common">Green bristlegrass</name>
    <name type="synonym">Setaria italica subsp. viridis</name>
    <dbReference type="NCBI Taxonomy" id="4556"/>
    <lineage>
        <taxon>Eukaryota</taxon>
        <taxon>Viridiplantae</taxon>
        <taxon>Streptophyta</taxon>
        <taxon>Embryophyta</taxon>
        <taxon>Tracheophyta</taxon>
        <taxon>Spermatophyta</taxon>
        <taxon>Magnoliopsida</taxon>
        <taxon>Liliopsida</taxon>
        <taxon>Poales</taxon>
        <taxon>Poaceae</taxon>
        <taxon>PACMAD clade</taxon>
        <taxon>Panicoideae</taxon>
        <taxon>Panicodae</taxon>
        <taxon>Paniceae</taxon>
        <taxon>Cenchrinae</taxon>
        <taxon>Setaria</taxon>
    </lineage>
</organism>
<name>A0A4U6TQL7_SETVI</name>
<dbReference type="EMBL" id="CM016558">
    <property type="protein sequence ID" value="TKW04231.1"/>
    <property type="molecule type" value="Genomic_DNA"/>
</dbReference>
<dbReference type="Proteomes" id="UP000298652">
    <property type="component" value="Chromosome 7"/>
</dbReference>
<dbReference type="EMBL" id="CM016558">
    <property type="protein sequence ID" value="TKW04232.1"/>
    <property type="molecule type" value="Genomic_DNA"/>
</dbReference>
<gene>
    <name evidence="2" type="ORF">SEVIR_7G095300v2</name>
</gene>
<feature type="region of interest" description="Disordered" evidence="1">
    <location>
        <begin position="45"/>
        <end position="80"/>
    </location>
</feature>
<protein>
    <submittedName>
        <fullName evidence="2">Uncharacterized protein</fullName>
    </submittedName>
</protein>
<sequence>MRVRRAAAPARPCEGAAAPWQRRWSCRVSRRWRRWCGRWRRGARRRRGRGRAAGVGSPWRGPAATREKPRRREREREKERERWECGPHGRLRRGILVFGGLASFSRVQPAKEMLAS</sequence>
<evidence type="ECO:0000313" key="3">
    <source>
        <dbReference type="Proteomes" id="UP000298652"/>
    </source>
</evidence>
<reference evidence="2 3" key="1">
    <citation type="submission" date="2019-03" db="EMBL/GenBank/DDBJ databases">
        <title>WGS assembly of Setaria viridis.</title>
        <authorList>
            <person name="Huang P."/>
            <person name="Jenkins J."/>
            <person name="Grimwood J."/>
            <person name="Barry K."/>
            <person name="Healey A."/>
            <person name="Mamidi S."/>
            <person name="Sreedasyam A."/>
            <person name="Shu S."/>
            <person name="Feldman M."/>
            <person name="Wu J."/>
            <person name="Yu Y."/>
            <person name="Chen C."/>
            <person name="Johnson J."/>
            <person name="Rokhsar D."/>
            <person name="Baxter I."/>
            <person name="Schmutz J."/>
            <person name="Brutnell T."/>
            <person name="Kellogg E."/>
        </authorList>
    </citation>
    <scope>NUCLEOTIDE SEQUENCE [LARGE SCALE GENOMIC DNA]</scope>
    <source>
        <strain evidence="3">cv. A10</strain>
    </source>
</reference>
<keyword evidence="3" id="KW-1185">Reference proteome</keyword>
<evidence type="ECO:0000313" key="2">
    <source>
        <dbReference type="EMBL" id="TKW04232.1"/>
    </source>
</evidence>
<feature type="compositionally biased region" description="Basic and acidic residues" evidence="1">
    <location>
        <begin position="65"/>
        <end position="80"/>
    </location>
</feature>
<dbReference type="Gramene" id="TKW04231">
    <property type="protein sequence ID" value="TKW04231"/>
    <property type="gene ID" value="SEVIR_7G095300v2"/>
</dbReference>
<evidence type="ECO:0000256" key="1">
    <source>
        <dbReference type="SAM" id="MobiDB-lite"/>
    </source>
</evidence>
<proteinExistence type="predicted"/>
<accession>A0A4U6TQL7</accession>
<dbReference type="AlphaFoldDB" id="A0A4U6TQL7"/>
<dbReference type="Gramene" id="TKW04232">
    <property type="protein sequence ID" value="TKW04232"/>
    <property type="gene ID" value="SEVIR_7G095300v2"/>
</dbReference>